<evidence type="ECO:0000256" key="1">
    <source>
        <dbReference type="ARBA" id="ARBA00006484"/>
    </source>
</evidence>
<dbReference type="PROSITE" id="PS00061">
    <property type="entry name" value="ADH_SHORT"/>
    <property type="match status" value="1"/>
</dbReference>
<dbReference type="PRINTS" id="PR00081">
    <property type="entry name" value="GDHRDH"/>
</dbReference>
<name>A0A7C8BT49_9ACTN</name>
<dbReference type="PANTHER" id="PTHR44196:SF1">
    <property type="entry name" value="DEHYDROGENASE_REDUCTASE SDR FAMILY MEMBER 7B"/>
    <property type="match status" value="1"/>
</dbReference>
<dbReference type="Proteomes" id="UP000479639">
    <property type="component" value="Unassembled WGS sequence"/>
</dbReference>
<accession>A0A7C8BT49</accession>
<feature type="region of interest" description="Disordered" evidence="3">
    <location>
        <begin position="23"/>
        <end position="66"/>
    </location>
</feature>
<feature type="compositionally biased region" description="Low complexity" evidence="3">
    <location>
        <begin position="27"/>
        <end position="57"/>
    </location>
</feature>
<reference evidence="4 5" key="1">
    <citation type="submission" date="2019-09" db="EMBL/GenBank/DDBJ databases">
        <title>Whole genome shotgun sequencing (WGS) of Ellagibacter isourolithinifaciens DSM 104140(T) and Adlercreutzia muris DSM 29508(T).</title>
        <authorList>
            <person name="Stoll D.A."/>
            <person name="Danylec N."/>
            <person name="Huch M."/>
        </authorList>
    </citation>
    <scope>NUCLEOTIDE SEQUENCE [LARGE SCALE GENOMIC DNA]</scope>
    <source>
        <strain evidence="4 5">DSM 29508</strain>
    </source>
</reference>
<keyword evidence="2" id="KW-0560">Oxidoreductase</keyword>
<keyword evidence="5" id="KW-1185">Reference proteome</keyword>
<evidence type="ECO:0000313" key="4">
    <source>
        <dbReference type="EMBL" id="KAB1641141.1"/>
    </source>
</evidence>
<dbReference type="CDD" id="cd05233">
    <property type="entry name" value="SDR_c"/>
    <property type="match status" value="1"/>
</dbReference>
<dbReference type="PANTHER" id="PTHR44196">
    <property type="entry name" value="DEHYDROGENASE/REDUCTASE SDR FAMILY MEMBER 7B"/>
    <property type="match status" value="1"/>
</dbReference>
<evidence type="ECO:0000256" key="3">
    <source>
        <dbReference type="SAM" id="MobiDB-lite"/>
    </source>
</evidence>
<dbReference type="Pfam" id="PF00106">
    <property type="entry name" value="adh_short"/>
    <property type="match status" value="1"/>
</dbReference>
<evidence type="ECO:0000256" key="2">
    <source>
        <dbReference type="ARBA" id="ARBA00023002"/>
    </source>
</evidence>
<proteinExistence type="inferred from homology"/>
<sequence>MQFLGNAHSARKAAPLKTNDILLEKGAASPSTSPSPTAASETAPAGRTPLSAAESPAAPAPSAPARPLPKRIALITGGSSGLGREFAVQIDAMQVVDEIWLVARNEEALEAVAAALSTPARIIVADLTNKDDIADIAAALGDAQPRMSYLVNAAGFGKFGDWQTISDEAVDAMIDLNCRGLVDMTRAALPSMDRGSRIIEVASAAAFVPLPHMNVYAATKAFVLRYTRALRWELHGTGITATALCPTWVKTGFEKVARTSGGAHDVGHLFGEQSASTVVRRALCANKAHLAVACASPQSAALRLIGKVVPDCVTMAGWNILRRL</sequence>
<dbReference type="InterPro" id="IPR036291">
    <property type="entry name" value="NAD(P)-bd_dom_sf"/>
</dbReference>
<dbReference type="SUPFAM" id="SSF51735">
    <property type="entry name" value="NAD(P)-binding Rossmann-fold domains"/>
    <property type="match status" value="1"/>
</dbReference>
<dbReference type="GO" id="GO:0016020">
    <property type="term" value="C:membrane"/>
    <property type="evidence" value="ECO:0007669"/>
    <property type="project" value="TreeGrafter"/>
</dbReference>
<organism evidence="4 5">
    <name type="scientific">Adlercreutzia muris</name>
    <dbReference type="NCBI Taxonomy" id="1796610"/>
    <lineage>
        <taxon>Bacteria</taxon>
        <taxon>Bacillati</taxon>
        <taxon>Actinomycetota</taxon>
        <taxon>Coriobacteriia</taxon>
        <taxon>Eggerthellales</taxon>
        <taxon>Eggerthellaceae</taxon>
        <taxon>Adlercreutzia</taxon>
    </lineage>
</organism>
<dbReference type="EMBL" id="WAJS01000037">
    <property type="protein sequence ID" value="KAB1641141.1"/>
    <property type="molecule type" value="Genomic_DNA"/>
</dbReference>
<gene>
    <name evidence="4" type="ORF">F8D48_10080</name>
</gene>
<dbReference type="InterPro" id="IPR002347">
    <property type="entry name" value="SDR_fam"/>
</dbReference>
<dbReference type="AlphaFoldDB" id="A0A7C8BT49"/>
<comment type="caution">
    <text evidence="4">The sequence shown here is derived from an EMBL/GenBank/DDBJ whole genome shotgun (WGS) entry which is preliminary data.</text>
</comment>
<comment type="similarity">
    <text evidence="1">Belongs to the short-chain dehydrogenases/reductases (SDR) family.</text>
</comment>
<dbReference type="Gene3D" id="3.40.50.720">
    <property type="entry name" value="NAD(P)-binding Rossmann-like Domain"/>
    <property type="match status" value="1"/>
</dbReference>
<protein>
    <submittedName>
        <fullName evidence="4">SDR family NAD(P)-dependent oxidoreductase</fullName>
    </submittedName>
</protein>
<evidence type="ECO:0000313" key="5">
    <source>
        <dbReference type="Proteomes" id="UP000479639"/>
    </source>
</evidence>
<dbReference type="InterPro" id="IPR020904">
    <property type="entry name" value="Sc_DH/Rdtase_CS"/>
</dbReference>
<dbReference type="GO" id="GO:0016491">
    <property type="term" value="F:oxidoreductase activity"/>
    <property type="evidence" value="ECO:0007669"/>
    <property type="project" value="UniProtKB-KW"/>
</dbReference>